<evidence type="ECO:0000313" key="2">
    <source>
        <dbReference type="Proteomes" id="UP000732527"/>
    </source>
</evidence>
<proteinExistence type="predicted"/>
<organism evidence="1 2">
    <name type="scientific">Lactobacillus johnsonii</name>
    <dbReference type="NCBI Taxonomy" id="33959"/>
    <lineage>
        <taxon>Bacteria</taxon>
        <taxon>Bacillati</taxon>
        <taxon>Bacillota</taxon>
        <taxon>Bacilli</taxon>
        <taxon>Lactobacillales</taxon>
        <taxon>Lactobacillaceae</taxon>
        <taxon>Lactobacillus</taxon>
    </lineage>
</organism>
<gene>
    <name evidence="1" type="ORF">K8V69_02005</name>
</gene>
<dbReference type="AlphaFoldDB" id="A0A921EK69"/>
<reference evidence="1" key="1">
    <citation type="journal article" date="2021" name="PeerJ">
        <title>Extensive microbial diversity within the chicken gut microbiome revealed by metagenomics and culture.</title>
        <authorList>
            <person name="Gilroy R."/>
            <person name="Ravi A."/>
            <person name="Getino M."/>
            <person name="Pursley I."/>
            <person name="Horton D.L."/>
            <person name="Alikhan N.F."/>
            <person name="Baker D."/>
            <person name="Gharbi K."/>
            <person name="Hall N."/>
            <person name="Watson M."/>
            <person name="Adriaenssens E.M."/>
            <person name="Foster-Nyarko E."/>
            <person name="Jarju S."/>
            <person name="Secka A."/>
            <person name="Antonio M."/>
            <person name="Oren A."/>
            <person name="Chaudhuri R.R."/>
            <person name="La Ragione R."/>
            <person name="Hildebrand F."/>
            <person name="Pallen M.J."/>
        </authorList>
    </citation>
    <scope>NUCLEOTIDE SEQUENCE</scope>
    <source>
        <strain evidence="1">CHK192-2623</strain>
    </source>
</reference>
<name>A0A921EK69_LACJH</name>
<comment type="caution">
    <text evidence="1">The sequence shown here is derived from an EMBL/GenBank/DDBJ whole genome shotgun (WGS) entry which is preliminary data.</text>
</comment>
<accession>A0A921EK69</accession>
<dbReference type="EMBL" id="DYYQ01000013">
    <property type="protein sequence ID" value="HJE48946.1"/>
    <property type="molecule type" value="Genomic_DNA"/>
</dbReference>
<sequence length="92" mass="11128">MYTVPTKLQGKWYSMDKNRRTYSKDDNQLREIEFGSHTLTTEDHQYEIHIPDKEYFEKHQQFSNDYLNDTHTWVKVFNNTEALKRGGSIILR</sequence>
<protein>
    <submittedName>
        <fullName evidence="1">Uncharacterized protein</fullName>
    </submittedName>
</protein>
<evidence type="ECO:0000313" key="1">
    <source>
        <dbReference type="EMBL" id="HJE48946.1"/>
    </source>
</evidence>
<reference evidence="1" key="2">
    <citation type="submission" date="2021-09" db="EMBL/GenBank/DDBJ databases">
        <authorList>
            <person name="Gilroy R."/>
        </authorList>
    </citation>
    <scope>NUCLEOTIDE SEQUENCE</scope>
    <source>
        <strain evidence="1">CHK192-2623</strain>
    </source>
</reference>
<dbReference type="Proteomes" id="UP000732527">
    <property type="component" value="Unassembled WGS sequence"/>
</dbReference>